<accession>A0A644UBP6</accession>
<protein>
    <submittedName>
        <fullName evidence="1">Uncharacterized protein</fullName>
    </submittedName>
</protein>
<dbReference type="InterPro" id="IPR046257">
    <property type="entry name" value="DUF6290"/>
</dbReference>
<name>A0A644UBP6_9ZZZZ</name>
<dbReference type="NCBIfam" id="NF046040">
    <property type="entry name" value="RelB_antitoxin"/>
    <property type="match status" value="1"/>
</dbReference>
<evidence type="ECO:0000313" key="1">
    <source>
        <dbReference type="EMBL" id="MPL76416.1"/>
    </source>
</evidence>
<organism evidence="1">
    <name type="scientific">bioreactor metagenome</name>
    <dbReference type="NCBI Taxonomy" id="1076179"/>
    <lineage>
        <taxon>unclassified sequences</taxon>
        <taxon>metagenomes</taxon>
        <taxon>ecological metagenomes</taxon>
    </lineage>
</organism>
<reference evidence="1" key="1">
    <citation type="submission" date="2019-08" db="EMBL/GenBank/DDBJ databases">
        <authorList>
            <person name="Kucharzyk K."/>
            <person name="Murdoch R.W."/>
            <person name="Higgins S."/>
            <person name="Loffler F."/>
        </authorList>
    </citation>
    <scope>NUCLEOTIDE SEQUENCE</scope>
</reference>
<dbReference type="CDD" id="cd21631">
    <property type="entry name" value="RHH_CopG_NikR-like"/>
    <property type="match status" value="1"/>
</dbReference>
<proteinExistence type="predicted"/>
<dbReference type="EMBL" id="VSSQ01000097">
    <property type="protein sequence ID" value="MPL76416.1"/>
    <property type="molecule type" value="Genomic_DNA"/>
</dbReference>
<comment type="caution">
    <text evidence="1">The sequence shown here is derived from an EMBL/GenBank/DDBJ whole genome shotgun (WGS) entry which is preliminary data.</text>
</comment>
<sequence>MYYKKGGENMTISLRLNDNETELFKKFAAMRGITVSELIRQSVLERIEDEYDLKAYKKALAAYKKNPVSYSLDDVEIELGLK</sequence>
<dbReference type="Pfam" id="PF19807">
    <property type="entry name" value="DUF6290"/>
    <property type="match status" value="1"/>
</dbReference>
<gene>
    <name evidence="1" type="ORF">SDC9_22261</name>
</gene>
<dbReference type="AlphaFoldDB" id="A0A644UBP6"/>